<dbReference type="KEGG" id="agi:FSB73_22340"/>
<protein>
    <submittedName>
        <fullName evidence="1">Uncharacterized protein</fullName>
    </submittedName>
</protein>
<accession>A0A5B8VV00</accession>
<evidence type="ECO:0000313" key="1">
    <source>
        <dbReference type="EMBL" id="QEC73998.1"/>
    </source>
</evidence>
<evidence type="ECO:0000313" key="2">
    <source>
        <dbReference type="Proteomes" id="UP000321291"/>
    </source>
</evidence>
<keyword evidence="2" id="KW-1185">Reference proteome</keyword>
<organism evidence="1 2">
    <name type="scientific">Arachidicoccus ginsenosidivorans</name>
    <dbReference type="NCBI Taxonomy" id="496057"/>
    <lineage>
        <taxon>Bacteria</taxon>
        <taxon>Pseudomonadati</taxon>
        <taxon>Bacteroidota</taxon>
        <taxon>Chitinophagia</taxon>
        <taxon>Chitinophagales</taxon>
        <taxon>Chitinophagaceae</taxon>
        <taxon>Arachidicoccus</taxon>
    </lineage>
</organism>
<reference evidence="1 2" key="1">
    <citation type="journal article" date="2017" name="Int. J. Syst. Evol. Microbiol.">
        <title>Arachidicoccus ginsenosidivorans sp. nov., with ginsenoside-converting activity isolated from ginseng cultivating soil.</title>
        <authorList>
            <person name="Siddiqi M.Z."/>
            <person name="Aslam Z."/>
            <person name="Im W.T."/>
        </authorList>
    </citation>
    <scope>NUCLEOTIDE SEQUENCE [LARGE SCALE GENOMIC DNA]</scope>
    <source>
        <strain evidence="1 2">Gsoil 809</strain>
    </source>
</reference>
<proteinExistence type="predicted"/>
<gene>
    <name evidence="1" type="ORF">FSB73_22340</name>
</gene>
<name>A0A5B8VV00_9BACT</name>
<dbReference type="Proteomes" id="UP000321291">
    <property type="component" value="Chromosome"/>
</dbReference>
<dbReference type="EMBL" id="CP042434">
    <property type="protein sequence ID" value="QEC73998.1"/>
    <property type="molecule type" value="Genomic_DNA"/>
</dbReference>
<dbReference type="RefSeq" id="WP_146787494.1">
    <property type="nucleotide sequence ID" value="NZ_CP042434.1"/>
</dbReference>
<dbReference type="AlphaFoldDB" id="A0A5B8VV00"/>
<sequence length="61" mass="7179">MLRGTNVADEKVGVDVKVANARTYIISNPWNYYYTDVPILGYLDLRYKVILILKDYVYLIY</sequence>